<gene>
    <name evidence="4" type="ORF">AC579_2263</name>
</gene>
<keyword evidence="2" id="KW-1133">Transmembrane helix</keyword>
<feature type="region of interest" description="Disordered" evidence="1">
    <location>
        <begin position="1"/>
        <end position="124"/>
    </location>
</feature>
<dbReference type="PANTHER" id="PTHR38793:SF3">
    <property type="entry name" value="SMODS AND SLOG-ASSOCIATING 2TM EFFECTOR DOMAIN-CONTAINING PROTEIN"/>
    <property type="match status" value="1"/>
</dbReference>
<feature type="compositionally biased region" description="Basic and acidic residues" evidence="1">
    <location>
        <begin position="1"/>
        <end position="10"/>
    </location>
</feature>
<feature type="compositionally biased region" description="Basic and acidic residues" evidence="1">
    <location>
        <begin position="24"/>
        <end position="41"/>
    </location>
</feature>
<keyword evidence="5" id="KW-1185">Reference proteome</keyword>
<dbReference type="NCBIfam" id="NF033635">
    <property type="entry name" value="SLATT_fungal"/>
    <property type="match status" value="1"/>
</dbReference>
<protein>
    <recommendedName>
        <fullName evidence="3">SMODS and SLOG-associating 2TM effector domain-containing protein</fullName>
    </recommendedName>
</protein>
<proteinExistence type="predicted"/>
<dbReference type="AlphaFoldDB" id="A0A139IVA7"/>
<dbReference type="InterPro" id="IPR041622">
    <property type="entry name" value="SLATT_fungi"/>
</dbReference>
<dbReference type="PANTHER" id="PTHR38793">
    <property type="entry name" value="SLATT_FUNGAL DOMAIN-CONTAINING PROTEIN-RELATED"/>
    <property type="match status" value="1"/>
</dbReference>
<evidence type="ECO:0000256" key="2">
    <source>
        <dbReference type="SAM" id="Phobius"/>
    </source>
</evidence>
<keyword evidence="2" id="KW-0472">Membrane</keyword>
<organism evidence="4 5">
    <name type="scientific">Pseudocercospora musae</name>
    <dbReference type="NCBI Taxonomy" id="113226"/>
    <lineage>
        <taxon>Eukaryota</taxon>
        <taxon>Fungi</taxon>
        <taxon>Dikarya</taxon>
        <taxon>Ascomycota</taxon>
        <taxon>Pezizomycotina</taxon>
        <taxon>Dothideomycetes</taxon>
        <taxon>Dothideomycetidae</taxon>
        <taxon>Mycosphaerellales</taxon>
        <taxon>Mycosphaerellaceae</taxon>
        <taxon>Pseudocercospora</taxon>
    </lineage>
</organism>
<reference evidence="4 5" key="1">
    <citation type="submission" date="2015-07" db="EMBL/GenBank/DDBJ databases">
        <title>Comparative genomics of the Sigatoka disease complex on banana suggests a link between parallel evolutionary changes in Pseudocercospora fijiensis and Pseudocercospora eumusae and increased virulence on the banana host.</title>
        <authorList>
            <person name="Chang T.-C."/>
            <person name="Salvucci A."/>
            <person name="Crous P.W."/>
            <person name="Stergiopoulos I."/>
        </authorList>
    </citation>
    <scope>NUCLEOTIDE SEQUENCE [LARGE SCALE GENOMIC DNA]</scope>
    <source>
        <strain evidence="4 5">CBS 116634</strain>
    </source>
</reference>
<keyword evidence="2" id="KW-0812">Transmembrane</keyword>
<evidence type="ECO:0000256" key="1">
    <source>
        <dbReference type="SAM" id="MobiDB-lite"/>
    </source>
</evidence>
<dbReference type="Proteomes" id="UP000073492">
    <property type="component" value="Unassembled WGS sequence"/>
</dbReference>
<feature type="domain" description="SMODS and SLOG-associating 2TM effector" evidence="3">
    <location>
        <begin position="185"/>
        <end position="302"/>
    </location>
</feature>
<dbReference type="OrthoDB" id="4472872at2759"/>
<evidence type="ECO:0000259" key="3">
    <source>
        <dbReference type="Pfam" id="PF18142"/>
    </source>
</evidence>
<evidence type="ECO:0000313" key="5">
    <source>
        <dbReference type="Proteomes" id="UP000073492"/>
    </source>
</evidence>
<dbReference type="Pfam" id="PF18142">
    <property type="entry name" value="SLATT_fungal"/>
    <property type="match status" value="1"/>
</dbReference>
<name>A0A139IVA7_9PEZI</name>
<comment type="caution">
    <text evidence="4">The sequence shown here is derived from an EMBL/GenBank/DDBJ whole genome shotgun (WGS) entry which is preliminary data.</text>
</comment>
<feature type="transmembrane region" description="Helical" evidence="2">
    <location>
        <begin position="230"/>
        <end position="249"/>
    </location>
</feature>
<evidence type="ECO:0000313" key="4">
    <source>
        <dbReference type="EMBL" id="KXT18486.1"/>
    </source>
</evidence>
<accession>A0A139IVA7</accession>
<sequence>MHELPKDLTKSLRSWRGSIYGNSDRPRLSDLEKGTEDYGDKEVEEPLSPAESAVIRHPSVSSRSLRHDARQGRQQQHQYEHRPISRGQQHGSAHDHDGGRQSRPQNAVAKRQGTLPPQTPASNKVSVFNHAPKVADPDPAADRLDDNTTPLSKEHFYELIGMKPPQHDGQLPKELAIKHGLYSKIRSHYSYIQYKYRVYDIMTYAFLSLQLLLSAVFIVLGSLAQVDSHIAIAVLGAVSTIIAGSLALMKGQGLPNRLRQIRDDLSNVIFEAEELYWDVAADRPIHFGDIKRLRGDYMRVLAEARQNHPDTFTSTANKIAQGIEIHPNATQAAAARAKMS</sequence>
<dbReference type="EMBL" id="LFZO01000006">
    <property type="protein sequence ID" value="KXT18486.1"/>
    <property type="molecule type" value="Genomic_DNA"/>
</dbReference>
<feature type="transmembrane region" description="Helical" evidence="2">
    <location>
        <begin position="201"/>
        <end position="224"/>
    </location>
</feature>